<evidence type="ECO:0000313" key="1">
    <source>
        <dbReference type="Proteomes" id="UP000694844"/>
    </source>
</evidence>
<dbReference type="GeneID" id="111109004"/>
<protein>
    <submittedName>
        <fullName evidence="2">Uncharacterized protein LOC111109004</fullName>
    </submittedName>
</protein>
<reference evidence="2" key="1">
    <citation type="submission" date="2025-08" db="UniProtKB">
        <authorList>
            <consortium name="RefSeq"/>
        </authorList>
    </citation>
    <scope>IDENTIFICATION</scope>
    <source>
        <tissue evidence="2">Whole sample</tissue>
    </source>
</reference>
<dbReference type="RefSeq" id="XP_022300799.1">
    <property type="nucleotide sequence ID" value="XM_022445091.1"/>
</dbReference>
<dbReference type="Proteomes" id="UP000694844">
    <property type="component" value="Chromosome 8"/>
</dbReference>
<evidence type="ECO:0000313" key="2">
    <source>
        <dbReference type="RefSeq" id="XP_022300799.1"/>
    </source>
</evidence>
<organism evidence="1 2">
    <name type="scientific">Crassostrea virginica</name>
    <name type="common">Eastern oyster</name>
    <dbReference type="NCBI Taxonomy" id="6565"/>
    <lineage>
        <taxon>Eukaryota</taxon>
        <taxon>Metazoa</taxon>
        <taxon>Spiralia</taxon>
        <taxon>Lophotrochozoa</taxon>
        <taxon>Mollusca</taxon>
        <taxon>Bivalvia</taxon>
        <taxon>Autobranchia</taxon>
        <taxon>Pteriomorphia</taxon>
        <taxon>Ostreida</taxon>
        <taxon>Ostreoidea</taxon>
        <taxon>Ostreidae</taxon>
        <taxon>Crassostrea</taxon>
    </lineage>
</organism>
<accession>A0A8B8BDE8</accession>
<proteinExistence type="predicted"/>
<name>A0A8B8BDE8_CRAVI</name>
<dbReference type="KEGG" id="cvn:111109004"/>
<keyword evidence="1" id="KW-1185">Reference proteome</keyword>
<sequence length="207" mass="23970">MNARRSENSHELLLSEHKQHEIEEILLMFEIMQIDLQDLEKSIYPRYKEAVINIPVQRADVNKHSQKLKTALDKQGETLHTEIDSIIQGMKSDIDDMDAQHKAAIDKQEDAIKHTITEMTQVILDLKRLLDIKDVCLVSDELWICGYNEDIMRLYNLQGKLLRFVQTKSGNRPRDIAVTQNRDLVYTDPEDRSVNVVRGTKKMALCA</sequence>
<dbReference type="AlphaFoldDB" id="A0A8B8BDE8"/>
<gene>
    <name evidence="2" type="primary">LOC111109004</name>
</gene>
<dbReference type="SUPFAM" id="SSF101898">
    <property type="entry name" value="NHL repeat"/>
    <property type="match status" value="1"/>
</dbReference>